<reference evidence="1 2" key="1">
    <citation type="journal article" date="2018" name="Sci. Rep.">
        <title>Genomic signatures of local adaptation to the degree of environmental predictability in rotifers.</title>
        <authorList>
            <person name="Franch-Gras L."/>
            <person name="Hahn C."/>
            <person name="Garcia-Roger E.M."/>
            <person name="Carmona M.J."/>
            <person name="Serra M."/>
            <person name="Gomez A."/>
        </authorList>
    </citation>
    <scope>NUCLEOTIDE SEQUENCE [LARGE SCALE GENOMIC DNA]</scope>
    <source>
        <strain evidence="1">HYR1</strain>
    </source>
</reference>
<dbReference type="AlphaFoldDB" id="A0A3M7T5S9"/>
<sequence length="81" mass="9448">MYVIDVFSVDFHITVIKMTVFVETFDFEVCCLIVYSIGMINDIIKFKDKLITIAIQRSYYSNSMIGLFNTCKTDLNIIKIF</sequence>
<dbReference type="Proteomes" id="UP000276133">
    <property type="component" value="Unassembled WGS sequence"/>
</dbReference>
<evidence type="ECO:0000313" key="2">
    <source>
        <dbReference type="Proteomes" id="UP000276133"/>
    </source>
</evidence>
<comment type="caution">
    <text evidence="1">The sequence shown here is derived from an EMBL/GenBank/DDBJ whole genome shotgun (WGS) entry which is preliminary data.</text>
</comment>
<gene>
    <name evidence="1" type="ORF">BpHYR1_021700</name>
</gene>
<evidence type="ECO:0000313" key="1">
    <source>
        <dbReference type="EMBL" id="RNA43331.1"/>
    </source>
</evidence>
<keyword evidence="2" id="KW-1185">Reference proteome</keyword>
<accession>A0A3M7T5S9</accession>
<protein>
    <submittedName>
        <fullName evidence="1">Uncharacterized protein</fullName>
    </submittedName>
</protein>
<dbReference type="EMBL" id="REGN01000237">
    <property type="protein sequence ID" value="RNA43331.1"/>
    <property type="molecule type" value="Genomic_DNA"/>
</dbReference>
<name>A0A3M7T5S9_BRAPC</name>
<proteinExistence type="predicted"/>
<organism evidence="1 2">
    <name type="scientific">Brachionus plicatilis</name>
    <name type="common">Marine rotifer</name>
    <name type="synonym">Brachionus muelleri</name>
    <dbReference type="NCBI Taxonomy" id="10195"/>
    <lineage>
        <taxon>Eukaryota</taxon>
        <taxon>Metazoa</taxon>
        <taxon>Spiralia</taxon>
        <taxon>Gnathifera</taxon>
        <taxon>Rotifera</taxon>
        <taxon>Eurotatoria</taxon>
        <taxon>Monogononta</taxon>
        <taxon>Pseudotrocha</taxon>
        <taxon>Ploima</taxon>
        <taxon>Brachionidae</taxon>
        <taxon>Brachionus</taxon>
    </lineage>
</organism>